<proteinExistence type="predicted"/>
<gene>
    <name evidence="1" type="ORF">H735_22005</name>
</gene>
<sequence length="558" mass="63118">MAEKWLVERLTKSKQSSPQWVALAEALEEYWDTHFFNELQTFEDSKNIFTASEDHLNQKIAEFGDYFDTALPIDESGKRLSISWQRDNIHEKDTIVPFVNALRVNFAGLGVTWEPLYSNKSLPYARDNLFTEQEVQIKKWDLNDFWMTSRGKIAVDLTHLHKLGMAKETFIAIAKREIERLRPAHIVYDGELFILTINFDYAPQSYHVERQTIGEKGGSMVYRLTASFDDRPADVPWLDDSPLYVEHRRGTTTSEADFVIGGMSWSLDLFVDLGGRRVPLAGKEGDIINALQEISSIERYIPVQHADLPLSGASLTATRYPCLNFSMHYHFDVVPADSIQTDANEPIHGQSRTTVKPTAISYRLGADWSLDLFLVTPSGSVPLAGKEGESLPPMKQHRTQHRAFEAKVNPASQSVIKQKQSCHAIDYSAGSGQSHVISKAPWMSYQLGADWSLDLFITTPYGTAAIAGKEGDTLPPTRHHRLKLRTFTTQVEPLSSTHFKQTQSFCSVFYSAQVDCIVREFPSQPYELNQPAEINQNPWLGFDEIPADFAPLDTPLWK</sequence>
<name>A0A0C1ZD76_9VIBR</name>
<evidence type="ECO:0000313" key="2">
    <source>
        <dbReference type="Proteomes" id="UP000031586"/>
    </source>
</evidence>
<comment type="caution">
    <text evidence="1">The sequence shown here is derived from an EMBL/GenBank/DDBJ whole genome shotgun (WGS) entry which is preliminary data.</text>
</comment>
<dbReference type="AlphaFoldDB" id="A0A0C1ZD76"/>
<dbReference type="PATRIC" id="fig|1229493.5.peg.3805"/>
<accession>A0A0C1ZD76</accession>
<dbReference type="EMBL" id="JPRD01000044">
    <property type="protein sequence ID" value="KIF50981.1"/>
    <property type="molecule type" value="Genomic_DNA"/>
</dbReference>
<reference evidence="1 2" key="1">
    <citation type="submission" date="2014-07" db="EMBL/GenBank/DDBJ databases">
        <title>Unique and conserved regions in Vibrio harveyi and related species in comparison with the shrimp pathogen Vibrio harveyi CAIM 1792.</title>
        <authorList>
            <person name="Espinoza-Valles I."/>
            <person name="Vora G."/>
            <person name="Leekitcharoenphon P."/>
            <person name="Ussery D."/>
            <person name="Hoj L."/>
            <person name="Gomez-Gil B."/>
        </authorList>
    </citation>
    <scope>NUCLEOTIDE SEQUENCE [LARGE SCALE GENOMIC DNA]</scope>
    <source>
        <strain evidence="2">CAIM 1854 / LMG 25443</strain>
    </source>
</reference>
<protein>
    <submittedName>
        <fullName evidence="1">Uncharacterized protein</fullName>
    </submittedName>
</protein>
<organism evidence="1 2">
    <name type="scientific">Vibrio owensii CAIM 1854 = LMG 25443</name>
    <dbReference type="NCBI Taxonomy" id="1229493"/>
    <lineage>
        <taxon>Bacteria</taxon>
        <taxon>Pseudomonadati</taxon>
        <taxon>Pseudomonadota</taxon>
        <taxon>Gammaproteobacteria</taxon>
        <taxon>Vibrionales</taxon>
        <taxon>Vibrionaceae</taxon>
        <taxon>Vibrio</taxon>
    </lineage>
</organism>
<evidence type="ECO:0000313" key="1">
    <source>
        <dbReference type="EMBL" id="KIF50981.1"/>
    </source>
</evidence>
<dbReference type="Proteomes" id="UP000031586">
    <property type="component" value="Unassembled WGS sequence"/>
</dbReference>
<dbReference type="RefSeq" id="WP_020195278.1">
    <property type="nucleotide sequence ID" value="NZ_BAOH01000018.1"/>
</dbReference>